<reference evidence="4 5" key="1">
    <citation type="submission" date="2018-06" db="EMBL/GenBank/DDBJ databases">
        <authorList>
            <person name="Liu Z.-W."/>
        </authorList>
    </citation>
    <scope>NUCLEOTIDE SEQUENCE [LARGE SCALE GENOMIC DNA]</scope>
    <source>
        <strain evidence="4 5">2b14</strain>
    </source>
</reference>
<dbReference type="PROSITE" id="PS50977">
    <property type="entry name" value="HTH_TETR_2"/>
    <property type="match status" value="1"/>
</dbReference>
<evidence type="ECO:0000313" key="5">
    <source>
        <dbReference type="Proteomes" id="UP000251692"/>
    </source>
</evidence>
<dbReference type="Proteomes" id="UP000251692">
    <property type="component" value="Unassembled WGS sequence"/>
</dbReference>
<keyword evidence="5" id="KW-1185">Reference proteome</keyword>
<dbReference type="Pfam" id="PF00440">
    <property type="entry name" value="TetR_N"/>
    <property type="match status" value="1"/>
</dbReference>
<comment type="caution">
    <text evidence="4">The sequence shown here is derived from an EMBL/GenBank/DDBJ whole genome shotgun (WGS) entry which is preliminary data.</text>
</comment>
<dbReference type="RefSeq" id="WP_112304228.1">
    <property type="nucleotide sequence ID" value="NZ_QMDV01000001.1"/>
</dbReference>
<dbReference type="SUPFAM" id="SSF48498">
    <property type="entry name" value="Tetracyclin repressor-like, C-terminal domain"/>
    <property type="match status" value="1"/>
</dbReference>
<evidence type="ECO:0000256" key="2">
    <source>
        <dbReference type="PROSITE-ProRule" id="PRU00335"/>
    </source>
</evidence>
<name>A0A364RID9_9BACT</name>
<dbReference type="AlphaFoldDB" id="A0A364RID9"/>
<dbReference type="PRINTS" id="PR00455">
    <property type="entry name" value="HTHTETR"/>
</dbReference>
<organism evidence="4 5">
    <name type="scientific">Pontibacter arcticus</name>
    <dbReference type="NCBI Taxonomy" id="2080288"/>
    <lineage>
        <taxon>Bacteria</taxon>
        <taxon>Pseudomonadati</taxon>
        <taxon>Bacteroidota</taxon>
        <taxon>Cytophagia</taxon>
        <taxon>Cytophagales</taxon>
        <taxon>Hymenobacteraceae</taxon>
        <taxon>Pontibacter</taxon>
    </lineage>
</organism>
<dbReference type="EMBL" id="QMDV01000001">
    <property type="protein sequence ID" value="RAU84051.1"/>
    <property type="molecule type" value="Genomic_DNA"/>
</dbReference>
<dbReference type="SUPFAM" id="SSF46689">
    <property type="entry name" value="Homeodomain-like"/>
    <property type="match status" value="1"/>
</dbReference>
<dbReference type="InterPro" id="IPR036271">
    <property type="entry name" value="Tet_transcr_reg_TetR-rel_C_sf"/>
</dbReference>
<dbReference type="OrthoDB" id="881297at2"/>
<evidence type="ECO:0000313" key="4">
    <source>
        <dbReference type="EMBL" id="RAU84051.1"/>
    </source>
</evidence>
<reference evidence="4 5" key="2">
    <citation type="submission" date="2018-07" db="EMBL/GenBank/DDBJ databases">
        <title>Pontibacter sp. 2b14 genomic sequence and assembly.</title>
        <authorList>
            <person name="Du Z.-J."/>
        </authorList>
    </citation>
    <scope>NUCLEOTIDE SEQUENCE [LARGE SCALE GENOMIC DNA]</scope>
    <source>
        <strain evidence="4 5">2b14</strain>
    </source>
</reference>
<keyword evidence="1 2" id="KW-0238">DNA-binding</keyword>
<dbReference type="Gene3D" id="1.10.357.10">
    <property type="entry name" value="Tetracycline Repressor, domain 2"/>
    <property type="match status" value="1"/>
</dbReference>
<sequence>MLTTEPTTHQHKIATAAFGLFCQKGIKSITMDDIAQHLGMSKKTIYKWFTNKDQIVYASTSSYLQAAEQECEDFITNSANAIEELLQVIGMTKRVFSTLHASIFFDLQKYHRTSWELWVQHKEQFILEKIRQNIQRGINEGLYRKDLDVEVLARMRLIMIELPFNPLLFPPQDFEVTQVQLSILELYMMGMATLKGHKLINDYKHITEDE</sequence>
<dbReference type="PANTHER" id="PTHR43479">
    <property type="entry name" value="ACREF/ENVCD OPERON REPRESSOR-RELATED"/>
    <property type="match status" value="1"/>
</dbReference>
<feature type="domain" description="HTH tetR-type" evidence="3">
    <location>
        <begin position="7"/>
        <end position="67"/>
    </location>
</feature>
<dbReference type="PANTHER" id="PTHR43479:SF11">
    <property type="entry name" value="ACREF_ENVCD OPERON REPRESSOR-RELATED"/>
    <property type="match status" value="1"/>
</dbReference>
<dbReference type="InterPro" id="IPR001647">
    <property type="entry name" value="HTH_TetR"/>
</dbReference>
<proteinExistence type="predicted"/>
<evidence type="ECO:0000256" key="1">
    <source>
        <dbReference type="ARBA" id="ARBA00023125"/>
    </source>
</evidence>
<dbReference type="InterPro" id="IPR009057">
    <property type="entry name" value="Homeodomain-like_sf"/>
</dbReference>
<feature type="DNA-binding region" description="H-T-H motif" evidence="2">
    <location>
        <begin position="30"/>
        <end position="49"/>
    </location>
</feature>
<protein>
    <submittedName>
        <fullName evidence="4">TetR/AcrR family transcriptional regulator</fullName>
    </submittedName>
</protein>
<gene>
    <name evidence="4" type="ORF">DP923_03070</name>
</gene>
<evidence type="ECO:0000259" key="3">
    <source>
        <dbReference type="PROSITE" id="PS50977"/>
    </source>
</evidence>
<dbReference type="GO" id="GO:0003677">
    <property type="term" value="F:DNA binding"/>
    <property type="evidence" value="ECO:0007669"/>
    <property type="project" value="UniProtKB-UniRule"/>
</dbReference>
<accession>A0A364RID9</accession>
<dbReference type="InterPro" id="IPR050624">
    <property type="entry name" value="HTH-type_Tx_Regulator"/>
</dbReference>